<keyword evidence="5" id="KW-1185">Reference proteome</keyword>
<feature type="compositionally biased region" description="Basic and acidic residues" evidence="2">
    <location>
        <begin position="139"/>
        <end position="169"/>
    </location>
</feature>
<dbReference type="PANTHER" id="PTHR18939:SF4">
    <property type="entry name" value="RIBOSOME-BINDING PROTEIN 1"/>
    <property type="match status" value="1"/>
</dbReference>
<protein>
    <recommendedName>
        <fullName evidence="6">Ribosome receptor lysine/proline rich domain-containing protein</fullName>
    </recommendedName>
</protein>
<evidence type="ECO:0008006" key="6">
    <source>
        <dbReference type="Google" id="ProtNLM"/>
    </source>
</evidence>
<feature type="region of interest" description="Disordered" evidence="2">
    <location>
        <begin position="246"/>
        <end position="281"/>
    </location>
</feature>
<feature type="coiled-coil region" evidence="1">
    <location>
        <begin position="539"/>
        <end position="615"/>
    </location>
</feature>
<gene>
    <name evidence="4" type="ORF">JTE90_007152</name>
</gene>
<keyword evidence="3" id="KW-0472">Membrane</keyword>
<accession>A0AAV6UWP3</accession>
<dbReference type="EMBL" id="JAFNEN010000236">
    <property type="protein sequence ID" value="KAG8188539.1"/>
    <property type="molecule type" value="Genomic_DNA"/>
</dbReference>
<feature type="region of interest" description="Disordered" evidence="2">
    <location>
        <begin position="45"/>
        <end position="212"/>
    </location>
</feature>
<feature type="compositionally biased region" description="Basic and acidic residues" evidence="2">
    <location>
        <begin position="45"/>
        <end position="65"/>
    </location>
</feature>
<keyword evidence="3" id="KW-1133">Transmembrane helix</keyword>
<evidence type="ECO:0000313" key="5">
    <source>
        <dbReference type="Proteomes" id="UP000827092"/>
    </source>
</evidence>
<feature type="compositionally biased region" description="Basic and acidic residues" evidence="2">
    <location>
        <begin position="945"/>
        <end position="965"/>
    </location>
</feature>
<organism evidence="4 5">
    <name type="scientific">Oedothorax gibbosus</name>
    <dbReference type="NCBI Taxonomy" id="931172"/>
    <lineage>
        <taxon>Eukaryota</taxon>
        <taxon>Metazoa</taxon>
        <taxon>Ecdysozoa</taxon>
        <taxon>Arthropoda</taxon>
        <taxon>Chelicerata</taxon>
        <taxon>Arachnida</taxon>
        <taxon>Araneae</taxon>
        <taxon>Araneomorphae</taxon>
        <taxon>Entelegynae</taxon>
        <taxon>Araneoidea</taxon>
        <taxon>Linyphiidae</taxon>
        <taxon>Erigoninae</taxon>
        <taxon>Oedothorax</taxon>
    </lineage>
</organism>
<keyword evidence="3" id="KW-0812">Transmembrane</keyword>
<feature type="compositionally biased region" description="Low complexity" evidence="2">
    <location>
        <begin position="184"/>
        <end position="198"/>
    </location>
</feature>
<feature type="coiled-coil region" evidence="1">
    <location>
        <begin position="414"/>
        <end position="514"/>
    </location>
</feature>
<dbReference type="Proteomes" id="UP000827092">
    <property type="component" value="Unassembled WGS sequence"/>
</dbReference>
<proteinExistence type="predicted"/>
<feature type="compositionally biased region" description="Low complexity" evidence="2">
    <location>
        <begin position="270"/>
        <end position="281"/>
    </location>
</feature>
<feature type="compositionally biased region" description="Low complexity" evidence="2">
    <location>
        <begin position="87"/>
        <end position="99"/>
    </location>
</feature>
<feature type="transmembrane region" description="Helical" evidence="3">
    <location>
        <begin position="12"/>
        <end position="32"/>
    </location>
</feature>
<evidence type="ECO:0000256" key="1">
    <source>
        <dbReference type="SAM" id="Coils"/>
    </source>
</evidence>
<feature type="compositionally biased region" description="Basic residues" evidence="2">
    <location>
        <begin position="66"/>
        <end position="78"/>
    </location>
</feature>
<dbReference type="PANTHER" id="PTHR18939">
    <property type="entry name" value="RIBOSOME BINDING PROTEIN-1"/>
    <property type="match status" value="1"/>
</dbReference>
<feature type="coiled-coil region" evidence="1">
    <location>
        <begin position="772"/>
        <end position="927"/>
    </location>
</feature>
<dbReference type="GO" id="GO:0005789">
    <property type="term" value="C:endoplasmic reticulum membrane"/>
    <property type="evidence" value="ECO:0007669"/>
    <property type="project" value="TreeGrafter"/>
</dbReference>
<keyword evidence="1" id="KW-0175">Coiled coil</keyword>
<name>A0AAV6UWP3_9ARAC</name>
<reference evidence="4 5" key="1">
    <citation type="journal article" date="2022" name="Nat. Ecol. Evol.">
        <title>A masculinizing supergene underlies an exaggerated male reproductive morph in a spider.</title>
        <authorList>
            <person name="Hendrickx F."/>
            <person name="De Corte Z."/>
            <person name="Sonet G."/>
            <person name="Van Belleghem S.M."/>
            <person name="Kostlbacher S."/>
            <person name="Vangestel C."/>
        </authorList>
    </citation>
    <scope>NUCLEOTIDE SEQUENCE [LARGE SCALE GENOMIC DNA]</scope>
    <source>
        <strain evidence="4">W744_W776</strain>
    </source>
</reference>
<evidence type="ECO:0000313" key="4">
    <source>
        <dbReference type="EMBL" id="KAG8188539.1"/>
    </source>
</evidence>
<comment type="caution">
    <text evidence="4">The sequence shown here is derived from an EMBL/GenBank/DDBJ whole genome shotgun (WGS) entry which is preliminary data.</text>
</comment>
<evidence type="ECO:0000256" key="3">
    <source>
        <dbReference type="SAM" id="Phobius"/>
    </source>
</evidence>
<evidence type="ECO:0000256" key="2">
    <source>
        <dbReference type="SAM" id="MobiDB-lite"/>
    </source>
</evidence>
<dbReference type="AlphaFoldDB" id="A0AAV6UWP3"/>
<feature type="region of interest" description="Disordered" evidence="2">
    <location>
        <begin position="927"/>
        <end position="965"/>
    </location>
</feature>
<dbReference type="InterPro" id="IPR040248">
    <property type="entry name" value="RRBP1"/>
</dbReference>
<feature type="compositionally biased region" description="Polar residues" evidence="2">
    <location>
        <begin position="927"/>
        <end position="937"/>
    </location>
</feature>
<sequence length="965" mass="110626">MESAMYTTLQSSPLLMVVAACTVVPFLIYLVYKFSIKEKSFEEVLEEQKRRSLEEEQRIKSEKGKKEKKFKRSWTKKKEKSEPEPENVPQQQEIPQIEIVEPKQETSPNPAKEVKSPKQKNKKSNSVDNQTTEAVPEVQKPKKAESVEKSPQEKKKVAPVKEKEPEVKASPKTQVAKAKEVVEKVPPSQQVQTTQTPVNSAPKKKKKEQVDKEAASITALKVKNYIEQAELDTEEIQNIIDVLLNKQKDSTGWTKPNDQLADTKKHLQERQQQLDQEQRQNQAVVSKLKELREEYNQLKTRYTQLEKSSQEKLQKQQQDIQVFTNRLKQLQEQCNVEKEKSAKLEKHVEEKVSASLKTVEDEKVKLQQKLSKLESESKSDTSKAEVESLKKSREDLQKVHALLIDQHTQLVSSHKNCNAQLAELKKRCEEVTAKNGVLVKEIQSFKDQKLDVGNEKKVSEEKLLAAEKRLSDLDAQVKQLTAKTAIVNQLQLEVKNLQSENERLTEQLVSTKERVAGDGQEILHQNGEMNGKAQDLKSLEEKDILLKEKENVLVQLNEDLNKLKAKVTLLDEETEVQKKKNNELREKNWKAMDALKKVEENAEQKIQEIQTASAKKLSQVQKDYEDKLRAASVGQANGHSEQEAELAKRLSDYNGELEKNKKLATELESCSAKQKEAELRLVQMDKGVQDLHNQIEEHQTRTRECLQRLHPEVSIDSSLSHEAWVEKFVKDVERLLATREAHFKGLLSDTEAMLHKLQESADASEVKWMEKLTAKEEEYQKVLQENIALSKEKKEYESTFQQIEQLKELQDKLKELQSTLESAENERSHTEQKYEEVNKNCINLRDQLANKEKELQELQKDDSTIEPLRLEIEDLKSKLEKEKKINKDFSSQMVRLHSLVKIGTDSLAVEEEKVKKLEKQLEAAQVAATNGGTQTALASPIKAESQPKSKSSEKSKKKGDVSVKK</sequence>